<protein>
    <recommendedName>
        <fullName evidence="3">DUF2283 domain-containing protein</fullName>
    </recommendedName>
</protein>
<gene>
    <name evidence="1" type="ORF">KW502_13550</name>
</gene>
<reference evidence="1 2" key="1">
    <citation type="submission" date="2021-07" db="EMBL/GenBank/DDBJ databases">
        <title>Mesonia aestuariivivens sp. nov., isolated from a tidal flat.</title>
        <authorList>
            <person name="Kim Y.-O."/>
            <person name="Yoon J.-H."/>
        </authorList>
    </citation>
    <scope>NUCLEOTIDE SEQUENCE [LARGE SCALE GENOMIC DNA]</scope>
    <source>
        <strain evidence="1 2">JHPTF-M18</strain>
    </source>
</reference>
<dbReference type="EMBL" id="JAHWDF010000018">
    <property type="protein sequence ID" value="MBW2962814.1"/>
    <property type="molecule type" value="Genomic_DNA"/>
</dbReference>
<comment type="caution">
    <text evidence="1">The sequence shown here is derived from an EMBL/GenBank/DDBJ whole genome shotgun (WGS) entry which is preliminary data.</text>
</comment>
<evidence type="ECO:0000313" key="2">
    <source>
        <dbReference type="Proteomes" id="UP000719267"/>
    </source>
</evidence>
<dbReference type="RefSeq" id="WP_219041097.1">
    <property type="nucleotide sequence ID" value="NZ_JAHWDF010000018.1"/>
</dbReference>
<dbReference type="Proteomes" id="UP000719267">
    <property type="component" value="Unassembled WGS sequence"/>
</dbReference>
<evidence type="ECO:0008006" key="3">
    <source>
        <dbReference type="Google" id="ProtNLM"/>
    </source>
</evidence>
<name>A0ABS6W4S1_9FLAO</name>
<organism evidence="1 2">
    <name type="scientific">Mesonia aestuariivivens</name>
    <dbReference type="NCBI Taxonomy" id="2796128"/>
    <lineage>
        <taxon>Bacteria</taxon>
        <taxon>Pseudomonadati</taxon>
        <taxon>Bacteroidota</taxon>
        <taxon>Flavobacteriia</taxon>
        <taxon>Flavobacteriales</taxon>
        <taxon>Flavobacteriaceae</taxon>
        <taxon>Mesonia</taxon>
    </lineage>
</organism>
<keyword evidence="2" id="KW-1185">Reference proteome</keyword>
<accession>A0ABS6W4S1</accession>
<proteinExistence type="predicted"/>
<sequence>MKRKIDLVYKDKIFATFTDENRSHSPFRIRKQEIDKIISANVGKEIFINYTDRINENGMTVGILKFSDE</sequence>
<evidence type="ECO:0000313" key="1">
    <source>
        <dbReference type="EMBL" id="MBW2962814.1"/>
    </source>
</evidence>